<keyword evidence="7" id="KW-0456">Lyase</keyword>
<dbReference type="PANTHER" id="PTHR13604">
    <property type="entry name" value="DC12-RELATED"/>
    <property type="match status" value="1"/>
</dbReference>
<comment type="similarity">
    <text evidence="1 8">Belongs to the SOS response-associated peptidase family.</text>
</comment>
<evidence type="ECO:0000256" key="5">
    <source>
        <dbReference type="ARBA" id="ARBA00023124"/>
    </source>
</evidence>
<protein>
    <recommendedName>
        <fullName evidence="8">Abasic site processing protein</fullName>
        <ecNumber evidence="8">3.4.-.-</ecNumber>
    </recommendedName>
</protein>
<dbReference type="GO" id="GO:0016787">
    <property type="term" value="F:hydrolase activity"/>
    <property type="evidence" value="ECO:0007669"/>
    <property type="project" value="UniProtKB-KW"/>
</dbReference>
<organism evidence="9 10">
    <name type="scientific">Paenibacillus hodogayensis</name>
    <dbReference type="NCBI Taxonomy" id="279208"/>
    <lineage>
        <taxon>Bacteria</taxon>
        <taxon>Bacillati</taxon>
        <taxon>Bacillota</taxon>
        <taxon>Bacilli</taxon>
        <taxon>Bacillales</taxon>
        <taxon>Paenibacillaceae</taxon>
        <taxon>Paenibacillus</taxon>
    </lineage>
</organism>
<evidence type="ECO:0000256" key="4">
    <source>
        <dbReference type="ARBA" id="ARBA00022801"/>
    </source>
</evidence>
<evidence type="ECO:0000256" key="2">
    <source>
        <dbReference type="ARBA" id="ARBA00022670"/>
    </source>
</evidence>
<dbReference type="Pfam" id="PF02586">
    <property type="entry name" value="SRAP"/>
    <property type="match status" value="1"/>
</dbReference>
<dbReference type="RefSeq" id="WP_344907634.1">
    <property type="nucleotide sequence ID" value="NZ_BAAAYO010000006.1"/>
</dbReference>
<evidence type="ECO:0000313" key="10">
    <source>
        <dbReference type="Proteomes" id="UP001589619"/>
    </source>
</evidence>
<keyword evidence="10" id="KW-1185">Reference proteome</keyword>
<comment type="caution">
    <text evidence="9">The sequence shown here is derived from an EMBL/GenBank/DDBJ whole genome shotgun (WGS) entry which is preliminary data.</text>
</comment>
<sequence length="231" mass="26124">MCGRFTITVTIEELLLRYGIDAASSLFHEPRYNIAPGQPVPAVISDGIRNRIGPLMWGLVPEWLGEASKGPPLFNARGETVAEKPAFRTAFRQKRCLVPADSFYEWKKSSDGKRKQPMRILLKDGSLFSMAGLYESWTTPDGRKISTCTVITTTPNELMADIHDRMPVILRNRDDERKWLDKSQKAEQLMMLLQPYPTEEMQAYPVSSTVGNVRNDTEACILRVPELLPPL</sequence>
<evidence type="ECO:0000256" key="3">
    <source>
        <dbReference type="ARBA" id="ARBA00022763"/>
    </source>
</evidence>
<proteinExistence type="inferred from homology"/>
<accession>A0ABV5W3J6</accession>
<dbReference type="InterPro" id="IPR003738">
    <property type="entry name" value="SRAP"/>
</dbReference>
<dbReference type="Gene3D" id="3.90.1680.10">
    <property type="entry name" value="SOS response associated peptidase-like"/>
    <property type="match status" value="1"/>
</dbReference>
<dbReference type="InterPro" id="IPR036590">
    <property type="entry name" value="SRAP-like"/>
</dbReference>
<evidence type="ECO:0000256" key="7">
    <source>
        <dbReference type="ARBA" id="ARBA00023239"/>
    </source>
</evidence>
<evidence type="ECO:0000256" key="1">
    <source>
        <dbReference type="ARBA" id="ARBA00008136"/>
    </source>
</evidence>
<name>A0ABV5W3J6_9BACL</name>
<dbReference type="SUPFAM" id="SSF143081">
    <property type="entry name" value="BB1717-like"/>
    <property type="match status" value="1"/>
</dbReference>
<dbReference type="EC" id="3.4.-.-" evidence="8"/>
<keyword evidence="3" id="KW-0227">DNA damage</keyword>
<dbReference type="PANTHER" id="PTHR13604:SF0">
    <property type="entry name" value="ABASIC SITE PROCESSING PROTEIN HMCES"/>
    <property type="match status" value="1"/>
</dbReference>
<dbReference type="EMBL" id="JBHMAG010000018">
    <property type="protein sequence ID" value="MFB9755145.1"/>
    <property type="molecule type" value="Genomic_DNA"/>
</dbReference>
<gene>
    <name evidence="9" type="ORF">ACFFNY_26520</name>
</gene>
<evidence type="ECO:0000256" key="6">
    <source>
        <dbReference type="ARBA" id="ARBA00023125"/>
    </source>
</evidence>
<keyword evidence="2 8" id="KW-0645">Protease</keyword>
<keyword evidence="6" id="KW-0238">DNA-binding</keyword>
<evidence type="ECO:0000313" key="9">
    <source>
        <dbReference type="EMBL" id="MFB9755145.1"/>
    </source>
</evidence>
<evidence type="ECO:0000256" key="8">
    <source>
        <dbReference type="RuleBase" id="RU364100"/>
    </source>
</evidence>
<reference evidence="9 10" key="1">
    <citation type="submission" date="2024-09" db="EMBL/GenBank/DDBJ databases">
        <authorList>
            <person name="Sun Q."/>
            <person name="Mori K."/>
        </authorList>
    </citation>
    <scope>NUCLEOTIDE SEQUENCE [LARGE SCALE GENOMIC DNA]</scope>
    <source>
        <strain evidence="9 10">JCM 12520</strain>
    </source>
</reference>
<keyword evidence="4 8" id="KW-0378">Hydrolase</keyword>
<keyword evidence="5" id="KW-0190">Covalent protein-DNA linkage</keyword>
<dbReference type="Proteomes" id="UP001589619">
    <property type="component" value="Unassembled WGS sequence"/>
</dbReference>